<dbReference type="SMART" id="SM00216">
    <property type="entry name" value="VWD"/>
    <property type="match status" value="1"/>
</dbReference>
<dbReference type="Gene3D" id="2.30.230.10">
    <property type="entry name" value="Lipovitellin, beta-sheet shell regions, chain A"/>
    <property type="match status" value="1"/>
</dbReference>
<feature type="signal peptide" evidence="6">
    <location>
        <begin position="1"/>
        <end position="18"/>
    </location>
</feature>
<dbReference type="SMART" id="SM00638">
    <property type="entry name" value="LPD_N"/>
    <property type="match status" value="1"/>
</dbReference>
<feature type="chain" id="PRO_5018233544" evidence="6">
    <location>
        <begin position="19"/>
        <end position="1442"/>
    </location>
</feature>
<evidence type="ECO:0000256" key="6">
    <source>
        <dbReference type="SAM" id="SignalP"/>
    </source>
</evidence>
<dbReference type="Gene3D" id="1.25.10.20">
    <property type="entry name" value="Vitellinogen, superhelical"/>
    <property type="match status" value="1"/>
</dbReference>
<feature type="domain" description="VWFD" evidence="8">
    <location>
        <begin position="1266"/>
        <end position="1440"/>
    </location>
</feature>
<dbReference type="PANTHER" id="PTHR23345:SF15">
    <property type="entry name" value="VITELLOGENIN 1-RELATED"/>
    <property type="match status" value="1"/>
</dbReference>
<protein>
    <submittedName>
        <fullName evidence="9">Vitellogenin</fullName>
    </submittedName>
</protein>
<dbReference type="GO" id="GO:0005319">
    <property type="term" value="F:lipid transporter activity"/>
    <property type="evidence" value="ECO:0007669"/>
    <property type="project" value="InterPro"/>
</dbReference>
<evidence type="ECO:0000256" key="2">
    <source>
        <dbReference type="ARBA" id="ARBA00022761"/>
    </source>
</evidence>
<feature type="domain" description="Vitellogenin" evidence="7">
    <location>
        <begin position="19"/>
        <end position="673"/>
    </location>
</feature>
<feature type="disulfide bond" evidence="5">
    <location>
        <begin position="149"/>
        <end position="175"/>
    </location>
</feature>
<evidence type="ECO:0000259" key="7">
    <source>
        <dbReference type="PROSITE" id="PS51211"/>
    </source>
</evidence>
<dbReference type="SUPFAM" id="SSF56968">
    <property type="entry name" value="Lipovitellin-phosvitin complex, beta-sheet shell regions"/>
    <property type="match status" value="1"/>
</dbReference>
<keyword evidence="3 5" id="KW-1015">Disulfide bond</keyword>
<organism evidence="9">
    <name type="scientific">Tetranychus evansi</name>
    <name type="common">red spider mite</name>
    <dbReference type="NCBI Taxonomy" id="178897"/>
    <lineage>
        <taxon>Eukaryota</taxon>
        <taxon>Metazoa</taxon>
        <taxon>Ecdysozoa</taxon>
        <taxon>Arthropoda</taxon>
        <taxon>Chelicerata</taxon>
        <taxon>Arachnida</taxon>
        <taxon>Acari</taxon>
        <taxon>Acariformes</taxon>
        <taxon>Trombidiformes</taxon>
        <taxon>Prostigmata</taxon>
        <taxon>Eleutherengona</taxon>
        <taxon>Raphignathae</taxon>
        <taxon>Tetranychoidea</taxon>
        <taxon>Tetranychidae</taxon>
        <taxon>Tetranychus</taxon>
    </lineage>
</organism>
<dbReference type="SUPFAM" id="SSF48431">
    <property type="entry name" value="Lipovitellin-phosvitin complex, superhelical domain"/>
    <property type="match status" value="1"/>
</dbReference>
<dbReference type="PROSITE" id="PS51233">
    <property type="entry name" value="VWFD"/>
    <property type="match status" value="1"/>
</dbReference>
<proteinExistence type="evidence at transcript level"/>
<dbReference type="InterPro" id="IPR015819">
    <property type="entry name" value="Lipid_transp_b-sht_shell"/>
</dbReference>
<dbReference type="InterPro" id="IPR015816">
    <property type="entry name" value="Vitellinogen_b-sht_N"/>
</dbReference>
<comment type="caution">
    <text evidence="5">Lacks conserved residue(s) required for the propagation of feature annotation.</text>
</comment>
<evidence type="ECO:0000256" key="3">
    <source>
        <dbReference type="ARBA" id="ARBA00023157"/>
    </source>
</evidence>
<dbReference type="InterPro" id="IPR001747">
    <property type="entry name" value="Vitellogenin_N"/>
</dbReference>
<name>A0A3G5AP79_9ACAR</name>
<evidence type="ECO:0000256" key="1">
    <source>
        <dbReference type="ARBA" id="ARBA00022729"/>
    </source>
</evidence>
<reference evidence="9" key="1">
    <citation type="submission" date="2018-09" db="EMBL/GenBank/DDBJ databases">
        <title>Identification of saliva proteins of spider mite Tetranychus evansi by transcriptome and LC-MS/MS approach.</title>
        <authorList>
            <person name="Huang H.-J."/>
            <person name="Cui J.-R."/>
            <person name="Hong X.-Y."/>
        </authorList>
    </citation>
    <scope>NUCLEOTIDE SEQUENCE</scope>
</reference>
<evidence type="ECO:0000256" key="4">
    <source>
        <dbReference type="ARBA" id="ARBA00023180"/>
    </source>
</evidence>
<dbReference type="PANTHER" id="PTHR23345">
    <property type="entry name" value="VITELLOGENIN-RELATED"/>
    <property type="match status" value="1"/>
</dbReference>
<dbReference type="EMBL" id="MH979709">
    <property type="protein sequence ID" value="AYV89164.1"/>
    <property type="molecule type" value="mRNA"/>
</dbReference>
<evidence type="ECO:0000313" key="9">
    <source>
        <dbReference type="EMBL" id="AYV89164.1"/>
    </source>
</evidence>
<sequence length="1442" mass="162999">MNLQYLILFLALVCSSCTFKVGQKYVYNYRLNTLQSLSSRNGASTWARLNLEVTPITISEEQLSLRFKISSIANHLGPFTEPTEATDPNYGLTNDFVGNYNKGKVEIQVASNDGKSAIGLKKSIASLFNVQKIGETSFGLIEDSPVGSCNTVYSVTRGPSANSYNLTKTRNYENCTQNIDFAGKKFSSPAFHKCTKNPEYSIPWVSRSSIFVYNIDEGAIKSCESVESVSFALFGHKSASSVEIKGHLNLESSTAAAAPALDQSSLTTVQVADKPGSKTRESFDSAVVDLTEPSKYAMWPKHEVADIIKTIETLSSSIDLGMSSAALHNDNFTMDFIELHLSISRLSLAELQSLYSTIKSRSDAVPKIFLDALRYTPSNPVFSFVKSFVKSTDAREKYALRAYFQTIPFREIKVSKALLDGYLDLCKQTLGTGLEATCFFSMANILQVHCSDSPFKTVDSCNPKVSVTYYSKMIDTIREIIPASDDRDMLENGISNNVYNEESLKLLLNRISDPRLHVRRTATVALFGHRFDPKSVVGVQNILFGKIMDRSEDHVVRIYALLVYMKTGPPLSQFRSIIRYIADPSEDEQVAHYTLSLMKMMKHTENPCYSDFSLLAKYGMKELKQWKGRFAHTTLSLSTARVLESYDKDFSIGGSTVISYILNKKSASTSFYVEEKMVVNGYTGGHLAMLWETFPETTPNISVSMNPKTTGYDENAVAIIQTMASIWNGTPKPAPVANNKMRLSFMINGRVVDSIDPMRMLEMFTSMTPNINKFMVGQQFYNYIPSEHGFTLFNLMVSGGGLFARAGAMDIDKKQSGEFLFRASLSPTLRRDVGAYTLTGLKSPLGSGRAGIMTSIQRTHRLPLNINYAVTKKTANLKFKMPTEQTDIIWYRMNAYTFNDKTSIGPIRSSLKPLFTDFNGKQENDLMKSKTIWKGFLGNGLRMATMINRPRPMDGLGYRYMLLEKSLYNDDMRLIRMKFEYGGVIVPIDWKLTFLPDPKVSELTFAFNRSLDINDDARSGEYQMTVLKNSETIISTRLSYTYTTDFLNHYIRLYYNNYLKNIHTCIKGDIFAPKVNYNRYTSINNTANLEDKLHFNGSVYFDQSCSKKDIIVKGEFSPSETQKDPKYARLFSQSCGKYGLLTNKIPYCAGYHYHIGELRSVKIHVTHKDVPAYFWRYITWFHNKGIQKYADQVKYRASNEVTDPTVTLITANSTWFTPYKYNVSYKMVDREEFWENIPSTGLAWPNSFSLFDFHVYQAFHRTLREPYCYVQKSRVRTFDEFSTNVTVKPNCFKTLLMDCSLKDKFSVLFSQDAEGKLETIEIYLASPATKLEISPKTNSIKSNGAPVDLTAKDAGSKGFEVKDFGIYKRVSLVKDYIKIYYDDVGILVRSSKMHYSQVCGLCGNMNSCSHDDHGTHHHSHNHSEYLWLAKDSRNTAPGCVQQ</sequence>
<keyword evidence="2" id="KW-0758">Storage protein</keyword>
<dbReference type="InterPro" id="IPR050733">
    <property type="entry name" value="Vitellogenin/Apolipophorin"/>
</dbReference>
<keyword evidence="4" id="KW-0325">Glycoprotein</keyword>
<dbReference type="InterPro" id="IPR011030">
    <property type="entry name" value="Lipovitellin_superhlx_dom"/>
</dbReference>
<dbReference type="InterPro" id="IPR001846">
    <property type="entry name" value="VWF_type-D"/>
</dbReference>
<dbReference type="Pfam" id="PF01347">
    <property type="entry name" value="Vitellogenin_N"/>
    <property type="match status" value="1"/>
</dbReference>
<accession>A0A3G5AP79</accession>
<evidence type="ECO:0000256" key="5">
    <source>
        <dbReference type="PROSITE-ProRule" id="PRU00557"/>
    </source>
</evidence>
<dbReference type="PROSITE" id="PS51211">
    <property type="entry name" value="VITELLOGENIN"/>
    <property type="match status" value="1"/>
</dbReference>
<evidence type="ECO:0000259" key="8">
    <source>
        <dbReference type="PROSITE" id="PS51233"/>
    </source>
</evidence>
<dbReference type="Pfam" id="PF00094">
    <property type="entry name" value="VWD"/>
    <property type="match status" value="1"/>
</dbReference>
<keyword evidence="1 6" id="KW-0732">Signal</keyword>